<dbReference type="PROSITE" id="PS51257">
    <property type="entry name" value="PROKAR_LIPOPROTEIN"/>
    <property type="match status" value="1"/>
</dbReference>
<keyword evidence="8" id="KW-1185">Reference proteome</keyword>
<dbReference type="InterPro" id="IPR051214">
    <property type="entry name" value="GH32_Enzymes"/>
</dbReference>
<dbReference type="GO" id="GO:0004564">
    <property type="term" value="F:beta-fructofuranosidase activity"/>
    <property type="evidence" value="ECO:0007669"/>
    <property type="project" value="UniProtKB-EC"/>
</dbReference>
<dbReference type="Gene3D" id="2.115.10.20">
    <property type="entry name" value="Glycosyl hydrolase domain, family 43"/>
    <property type="match status" value="1"/>
</dbReference>
<keyword evidence="3 7" id="KW-0378">Hydrolase</keyword>
<protein>
    <recommendedName>
        <fullName evidence="2">beta-fructofuranosidase</fullName>
        <ecNumber evidence="2">3.2.1.26</ecNumber>
    </recommendedName>
</protein>
<comment type="similarity">
    <text evidence="1">Belongs to the glycosyl hydrolase 32 family.</text>
</comment>
<dbReference type="PANTHER" id="PTHR43101:SF1">
    <property type="entry name" value="BETA-FRUCTOSIDASE"/>
    <property type="match status" value="1"/>
</dbReference>
<dbReference type="InterPro" id="IPR023296">
    <property type="entry name" value="Glyco_hydro_beta-prop_sf"/>
</dbReference>
<evidence type="ECO:0000256" key="4">
    <source>
        <dbReference type="ARBA" id="ARBA00023295"/>
    </source>
</evidence>
<proteinExistence type="inferred from homology"/>
<reference evidence="7 8" key="1">
    <citation type="submission" date="2018-07" db="EMBL/GenBank/DDBJ databases">
        <title>Genomic Encyclopedia of Type Strains, Phase III (KMG-III): the genomes of soil and plant-associated and newly described type strains.</title>
        <authorList>
            <person name="Whitman W."/>
        </authorList>
    </citation>
    <scope>NUCLEOTIDE SEQUENCE [LARGE SCALE GENOMIC DNA]</scope>
    <source>
        <strain evidence="7 8">CECT 7287</strain>
    </source>
</reference>
<evidence type="ECO:0000256" key="1">
    <source>
        <dbReference type="ARBA" id="ARBA00009902"/>
    </source>
</evidence>
<dbReference type="OrthoDB" id="9759709at2"/>
<dbReference type="RefSeq" id="WP_116064754.1">
    <property type="nucleotide sequence ID" value="NZ_QRDZ01000037.1"/>
</dbReference>
<organism evidence="7 8">
    <name type="scientific">Cohnella phaseoli</name>
    <dbReference type="NCBI Taxonomy" id="456490"/>
    <lineage>
        <taxon>Bacteria</taxon>
        <taxon>Bacillati</taxon>
        <taxon>Bacillota</taxon>
        <taxon>Bacilli</taxon>
        <taxon>Bacillales</taxon>
        <taxon>Paenibacillaceae</taxon>
        <taxon>Cohnella</taxon>
    </lineage>
</organism>
<dbReference type="SMART" id="SM00640">
    <property type="entry name" value="Glyco_32"/>
    <property type="match status" value="1"/>
</dbReference>
<evidence type="ECO:0000313" key="7">
    <source>
        <dbReference type="EMBL" id="RED57030.1"/>
    </source>
</evidence>
<keyword evidence="4" id="KW-0326">Glycosidase</keyword>
<feature type="domain" description="Glycosyl hydrolase family 32 N-terminal" evidence="6">
    <location>
        <begin position="374"/>
        <end position="609"/>
    </location>
</feature>
<dbReference type="AlphaFoldDB" id="A0A3D9I5V7"/>
<dbReference type="Gene3D" id="2.60.120.560">
    <property type="entry name" value="Exo-inulinase, domain 1"/>
    <property type="match status" value="1"/>
</dbReference>
<dbReference type="EMBL" id="QRDZ01000037">
    <property type="protein sequence ID" value="RED57030.1"/>
    <property type="molecule type" value="Genomic_DNA"/>
</dbReference>
<dbReference type="SUPFAM" id="SSF75005">
    <property type="entry name" value="Arabinanase/levansucrase/invertase"/>
    <property type="match status" value="1"/>
</dbReference>
<evidence type="ECO:0000256" key="3">
    <source>
        <dbReference type="ARBA" id="ARBA00022801"/>
    </source>
</evidence>
<dbReference type="InterPro" id="IPR001362">
    <property type="entry name" value="Glyco_hydro_32"/>
</dbReference>
<name>A0A3D9I5V7_9BACL</name>
<keyword evidence="5" id="KW-0732">Signal</keyword>
<evidence type="ECO:0000256" key="5">
    <source>
        <dbReference type="SAM" id="SignalP"/>
    </source>
</evidence>
<accession>A0A3D9I5V7</accession>
<dbReference type="Pfam" id="PF00251">
    <property type="entry name" value="Glyco_hydro_32N"/>
    <property type="match status" value="1"/>
</dbReference>
<dbReference type="GO" id="GO:0005975">
    <property type="term" value="P:carbohydrate metabolic process"/>
    <property type="evidence" value="ECO:0007669"/>
    <property type="project" value="InterPro"/>
</dbReference>
<dbReference type="EC" id="3.2.1.26" evidence="2"/>
<evidence type="ECO:0000259" key="6">
    <source>
        <dbReference type="Pfam" id="PF00251"/>
    </source>
</evidence>
<evidence type="ECO:0000313" key="8">
    <source>
        <dbReference type="Proteomes" id="UP000256977"/>
    </source>
</evidence>
<dbReference type="InterPro" id="IPR013148">
    <property type="entry name" value="Glyco_hydro_32_N"/>
</dbReference>
<dbReference type="Proteomes" id="UP000256977">
    <property type="component" value="Unassembled WGS sequence"/>
</dbReference>
<dbReference type="PANTHER" id="PTHR43101">
    <property type="entry name" value="BETA-FRUCTOSIDASE"/>
    <property type="match status" value="1"/>
</dbReference>
<feature type="signal peptide" evidence="5">
    <location>
        <begin position="1"/>
        <end position="21"/>
    </location>
</feature>
<evidence type="ECO:0000256" key="2">
    <source>
        <dbReference type="ARBA" id="ARBA00012758"/>
    </source>
</evidence>
<feature type="chain" id="PRO_5039362301" description="beta-fructofuranosidase" evidence="5">
    <location>
        <begin position="22"/>
        <end position="788"/>
    </location>
</feature>
<sequence length="788" mass="85946">MNARFGACGVALALFVFLLSACSNDGKDGDAGDKTPFLLGSPSWKWERLGGSWTERQDGSFVQSDSSGTAIAVAGEEIWADYELRSSVALTGGEFQAGVLFRYASPEDYYYLIVRSESFVYPSPTLELFRKVQGIAASIGFAELSVPDRAALPLRIEASGDRIRVYAGDGEQPLIETRDAAITQGKAGVLTLMSEAEFGPTEVSPIVPFYTAPQPGEEADGKLWSVSRSGDFYDRSFTAPSSGELDIAGDAALLTQGSAGSFIKISVLLNDQVAWPLAGMEAAWRDEQSEPEAYAVWFRLPVEAGDRVTFRIEGDSPGKSISWTPSLSYGELPTVPLHFRHSEHEIGDVHPYFAEDGTLNMYYLQPGGGYEAALLTSRDMLRYEEASLTLKRDAAVSPVKPWFVLGVFYDEQAGVYRSYSGTDGNVMRSAYSTDLQTWYAAGSEYDIPPQPGYAVQRDPFVFRNEDDGQYWAVMTCRKGGDQNGPEGSVCYAVSPDLKSWTGMGDLYAPGNIGDPEVPQMFKHEGKWYLIFSVYDHRVGPTTSLVADSPHGPWLEADKQLLDGEDLAAAQIAFPKGGHPLLFGWIPLRDVETIGYQHWGGDIALPRELVRRPDGLFDVRLPDSVGQAIRGGRLPLPATLDTSPSAVGNLEAAIPGRYDRFDLTFEWQPSDSDAVGGVRIVSDGSERPVTVELDPADGKLRIRSDDVVHSELQVELGSTEAVRARLIVENDIAELFVNERYALAARLMEPVRQATLSLFDSGDAAVSPSGSVFSAAKLYRLLGRQELAQ</sequence>
<comment type="caution">
    <text evidence="7">The sequence shown here is derived from an EMBL/GenBank/DDBJ whole genome shotgun (WGS) entry which is preliminary data.</text>
</comment>
<gene>
    <name evidence="7" type="ORF">DFP98_13722</name>
</gene>